<protein>
    <submittedName>
        <fullName evidence="2">Uncharacterized protein</fullName>
    </submittedName>
</protein>
<evidence type="ECO:0000313" key="3">
    <source>
        <dbReference type="Proteomes" id="UP000572817"/>
    </source>
</evidence>
<feature type="compositionally biased region" description="Polar residues" evidence="1">
    <location>
        <begin position="107"/>
        <end position="133"/>
    </location>
</feature>
<organism evidence="2 3">
    <name type="scientific">Botryosphaeria dothidea</name>
    <dbReference type="NCBI Taxonomy" id="55169"/>
    <lineage>
        <taxon>Eukaryota</taxon>
        <taxon>Fungi</taxon>
        <taxon>Dikarya</taxon>
        <taxon>Ascomycota</taxon>
        <taxon>Pezizomycotina</taxon>
        <taxon>Dothideomycetes</taxon>
        <taxon>Dothideomycetes incertae sedis</taxon>
        <taxon>Botryosphaeriales</taxon>
        <taxon>Botryosphaeriaceae</taxon>
        <taxon>Botryosphaeria</taxon>
    </lineage>
</organism>
<feature type="region of interest" description="Disordered" evidence="1">
    <location>
        <begin position="107"/>
        <end position="171"/>
    </location>
</feature>
<name>A0A8H4N362_9PEZI</name>
<comment type="caution">
    <text evidence="2">The sequence shown here is derived from an EMBL/GenBank/DDBJ whole genome shotgun (WGS) entry which is preliminary data.</text>
</comment>
<dbReference type="PANTHER" id="PTHR39474:SF1">
    <property type="entry name" value="FUNGAL SPECIFIC TRANSCRIPTION FACTOR"/>
    <property type="match status" value="1"/>
</dbReference>
<proteinExistence type="predicted"/>
<gene>
    <name evidence="2" type="ORF">GTA08_BOTSDO10925</name>
</gene>
<evidence type="ECO:0000313" key="2">
    <source>
        <dbReference type="EMBL" id="KAF4301437.1"/>
    </source>
</evidence>
<dbReference type="EMBL" id="WWBZ02000082">
    <property type="protein sequence ID" value="KAF4301437.1"/>
    <property type="molecule type" value="Genomic_DNA"/>
</dbReference>
<accession>A0A8H4N362</accession>
<dbReference type="Proteomes" id="UP000572817">
    <property type="component" value="Unassembled WGS sequence"/>
</dbReference>
<dbReference type="PANTHER" id="PTHR39474">
    <property type="entry name" value="UNNAMED PRODUCT"/>
    <property type="match status" value="1"/>
</dbReference>
<feature type="region of interest" description="Disordered" evidence="1">
    <location>
        <begin position="18"/>
        <end position="45"/>
    </location>
</feature>
<reference evidence="2" key="1">
    <citation type="submission" date="2020-04" db="EMBL/GenBank/DDBJ databases">
        <title>Genome Assembly and Annotation of Botryosphaeria dothidea sdau 11-99, a Latent Pathogen of Apple Fruit Ring Rot in China.</title>
        <authorList>
            <person name="Yu C."/>
            <person name="Diao Y."/>
            <person name="Lu Q."/>
            <person name="Zhao J."/>
            <person name="Cui S."/>
            <person name="Peng C."/>
            <person name="He B."/>
            <person name="Liu H."/>
        </authorList>
    </citation>
    <scope>NUCLEOTIDE SEQUENCE [LARGE SCALE GENOMIC DNA]</scope>
    <source>
        <strain evidence="2">Sdau11-99</strain>
    </source>
</reference>
<feature type="compositionally biased region" description="Polar residues" evidence="1">
    <location>
        <begin position="148"/>
        <end position="161"/>
    </location>
</feature>
<evidence type="ECO:0000256" key="1">
    <source>
        <dbReference type="SAM" id="MobiDB-lite"/>
    </source>
</evidence>
<keyword evidence="3" id="KW-1185">Reference proteome</keyword>
<sequence>MLLETHYSHRNEDAGVCFPPNPSLLMTKKQTSQPGRSPAPAPSRTSHSPVLLLLALLAALLSIALCLPAESPSPAPSVQQHMQRILFNAAAPLKNVPFIPPLAQRIRPQQTTSACHSTSAMASTNGNNRQPNVADSVDSDTFHPRDPNSASDSQDPSNNQGPLPLPAPGDAEAIKLDMSKGDGVKLDAMGPLVVNQDGSLSRIANWNKMAEIEQKNTLRIIGKRNKDRLAALRAENGAGDGQPAEQK</sequence>
<dbReference type="OrthoDB" id="4590138at2759"/>
<dbReference type="AlphaFoldDB" id="A0A8H4N362"/>